<accession>A0A1W1BE29</accession>
<evidence type="ECO:0000256" key="1">
    <source>
        <dbReference type="ARBA" id="ARBA00004141"/>
    </source>
</evidence>
<reference evidence="7" key="1">
    <citation type="submission" date="2016-10" db="EMBL/GenBank/DDBJ databases">
        <authorList>
            <person name="de Groot N.N."/>
        </authorList>
    </citation>
    <scope>NUCLEOTIDE SEQUENCE</scope>
</reference>
<dbReference type="Pfam" id="PF01098">
    <property type="entry name" value="FTSW_RODA_SPOVE"/>
    <property type="match status" value="1"/>
</dbReference>
<feature type="transmembrane region" description="Helical" evidence="6">
    <location>
        <begin position="67"/>
        <end position="87"/>
    </location>
</feature>
<dbReference type="EMBL" id="FPHB01000019">
    <property type="protein sequence ID" value="SFV51794.1"/>
    <property type="molecule type" value="Genomic_DNA"/>
</dbReference>
<feature type="transmembrane region" description="Helical" evidence="6">
    <location>
        <begin position="12"/>
        <end position="32"/>
    </location>
</feature>
<comment type="subcellular location">
    <subcellularLocation>
        <location evidence="1">Membrane</location>
        <topology evidence="1">Multi-pass membrane protein</topology>
    </subcellularLocation>
</comment>
<dbReference type="AlphaFoldDB" id="A0A1W1BE29"/>
<proteinExistence type="predicted"/>
<dbReference type="PANTHER" id="PTHR30474:SF1">
    <property type="entry name" value="PEPTIDOGLYCAN GLYCOSYLTRANSFERASE MRDB"/>
    <property type="match status" value="1"/>
</dbReference>
<feature type="transmembrane region" description="Helical" evidence="6">
    <location>
        <begin position="44"/>
        <end position="61"/>
    </location>
</feature>
<dbReference type="GO" id="GO:0051301">
    <property type="term" value="P:cell division"/>
    <property type="evidence" value="ECO:0007669"/>
    <property type="project" value="InterPro"/>
</dbReference>
<keyword evidence="2 6" id="KW-0812">Transmembrane</keyword>
<evidence type="ECO:0000256" key="4">
    <source>
        <dbReference type="ARBA" id="ARBA00022989"/>
    </source>
</evidence>
<dbReference type="PANTHER" id="PTHR30474">
    <property type="entry name" value="CELL CYCLE PROTEIN"/>
    <property type="match status" value="1"/>
</dbReference>
<keyword evidence="3" id="KW-0133">Cell shape</keyword>
<name>A0A1W1BE29_9ZZZZ</name>
<feature type="transmembrane region" description="Helical" evidence="6">
    <location>
        <begin position="332"/>
        <end position="350"/>
    </location>
</feature>
<feature type="transmembrane region" description="Helical" evidence="6">
    <location>
        <begin position="295"/>
        <end position="312"/>
    </location>
</feature>
<dbReference type="InterPro" id="IPR001182">
    <property type="entry name" value="FtsW/RodA"/>
</dbReference>
<evidence type="ECO:0000313" key="7">
    <source>
        <dbReference type="EMBL" id="SFV51794.1"/>
    </source>
</evidence>
<dbReference type="GO" id="GO:0032153">
    <property type="term" value="C:cell division site"/>
    <property type="evidence" value="ECO:0007669"/>
    <property type="project" value="TreeGrafter"/>
</dbReference>
<feature type="transmembrane region" description="Helical" evidence="6">
    <location>
        <begin position="182"/>
        <end position="201"/>
    </location>
</feature>
<protein>
    <submittedName>
        <fullName evidence="7">Rod shape-determining protein RodA</fullName>
    </submittedName>
</protein>
<keyword evidence="5 6" id="KW-0472">Membrane</keyword>
<gene>
    <name evidence="7" type="ORF">MNB_SM-7-624</name>
</gene>
<keyword evidence="4 6" id="KW-1133">Transmembrane helix</keyword>
<dbReference type="GO" id="GO:0005886">
    <property type="term" value="C:plasma membrane"/>
    <property type="evidence" value="ECO:0007669"/>
    <property type="project" value="TreeGrafter"/>
</dbReference>
<dbReference type="GO" id="GO:0008360">
    <property type="term" value="P:regulation of cell shape"/>
    <property type="evidence" value="ECO:0007669"/>
    <property type="project" value="UniProtKB-KW"/>
</dbReference>
<dbReference type="GO" id="GO:0015648">
    <property type="term" value="F:lipid-linked peptidoglycan transporter activity"/>
    <property type="evidence" value="ECO:0007669"/>
    <property type="project" value="TreeGrafter"/>
</dbReference>
<feature type="transmembrane region" description="Helical" evidence="6">
    <location>
        <begin position="269"/>
        <end position="288"/>
    </location>
</feature>
<evidence type="ECO:0000256" key="6">
    <source>
        <dbReference type="SAM" id="Phobius"/>
    </source>
</evidence>
<evidence type="ECO:0000256" key="3">
    <source>
        <dbReference type="ARBA" id="ARBA00022960"/>
    </source>
</evidence>
<evidence type="ECO:0000256" key="5">
    <source>
        <dbReference type="ARBA" id="ARBA00023136"/>
    </source>
</evidence>
<organism evidence="7">
    <name type="scientific">hydrothermal vent metagenome</name>
    <dbReference type="NCBI Taxonomy" id="652676"/>
    <lineage>
        <taxon>unclassified sequences</taxon>
        <taxon>metagenomes</taxon>
        <taxon>ecological metagenomes</taxon>
    </lineage>
</organism>
<sequence length="371" mass="42132">MFWRFDKSVLSQFDFISIILIIPLVITSNHLIAEAIPALAQKQLAYVSLSVFLFFIVFLIPLRRISWLIPLIYWTTIALLIGVEFFGHARLGAKRWIEIPLINATIQPSEFVKPALILMLAYLIHKNPPPVGGYRLKDFAKMASYILIPFILIAKEPDLGTATVLMLIGFGILFYVGVYWKIWAVLVSAFLLFAPLAYKFLLHDYQKQRIHDFLSEKPSYHVQQSIIAIGSGGLTGKDKDEATQTQMKFLPIATSDFIFAFLVERFGFMGALGIITIYLLLVLHLLSLSIYNSDYYIKVVTIGIAFMIFIYMSVNIAMTMGFAPVVGVPLPMFSYGGSSFITFVTLFAIMQNLITFKYRDEYEDRGKKSFL</sequence>
<evidence type="ECO:0000256" key="2">
    <source>
        <dbReference type="ARBA" id="ARBA00022692"/>
    </source>
</evidence>